<dbReference type="GO" id="GO:0019442">
    <property type="term" value="P:L-tryptophan catabolic process to acetyl-CoA"/>
    <property type="evidence" value="ECO:0007669"/>
    <property type="project" value="TreeGrafter"/>
</dbReference>
<dbReference type="GO" id="GO:0046872">
    <property type="term" value="F:metal ion binding"/>
    <property type="evidence" value="ECO:0007669"/>
    <property type="project" value="InterPro"/>
</dbReference>
<name>K9VVK8_9CYAN</name>
<protein>
    <submittedName>
        <fullName evidence="1">Tryptophan 2,3-dioxygenase apoenzyme</fullName>
        <ecNumber evidence="1">1.13.11.11</ecNumber>
    </submittedName>
</protein>
<dbReference type="eggNOG" id="COG3483">
    <property type="taxonomic scope" value="Bacteria"/>
</dbReference>
<dbReference type="GO" id="GO:0020037">
    <property type="term" value="F:heme binding"/>
    <property type="evidence" value="ECO:0007669"/>
    <property type="project" value="InterPro"/>
</dbReference>
<reference evidence="1 2" key="1">
    <citation type="submission" date="2012-06" db="EMBL/GenBank/DDBJ databases">
        <title>Finished chromosome of genome of Crinalium epipsammum PCC 9333.</title>
        <authorList>
            <consortium name="US DOE Joint Genome Institute"/>
            <person name="Gugger M."/>
            <person name="Coursin T."/>
            <person name="Rippka R."/>
            <person name="Tandeau De Marsac N."/>
            <person name="Huntemann M."/>
            <person name="Wei C.-L."/>
            <person name="Han J."/>
            <person name="Detter J.C."/>
            <person name="Han C."/>
            <person name="Tapia R."/>
            <person name="Davenport K."/>
            <person name="Daligault H."/>
            <person name="Erkkila T."/>
            <person name="Gu W."/>
            <person name="Munk A.C.C."/>
            <person name="Teshima H."/>
            <person name="Xu Y."/>
            <person name="Chain P."/>
            <person name="Chen A."/>
            <person name="Krypides N."/>
            <person name="Mavromatis K."/>
            <person name="Markowitz V."/>
            <person name="Szeto E."/>
            <person name="Ivanova N."/>
            <person name="Mikhailova N."/>
            <person name="Ovchinnikova G."/>
            <person name="Pagani I."/>
            <person name="Pati A."/>
            <person name="Goodwin L."/>
            <person name="Peters L."/>
            <person name="Pitluck S."/>
            <person name="Woyke T."/>
            <person name="Kerfeld C."/>
        </authorList>
    </citation>
    <scope>NUCLEOTIDE SEQUENCE [LARGE SCALE GENOMIC DNA]</scope>
    <source>
        <strain evidence="1 2">PCC 9333</strain>
    </source>
</reference>
<dbReference type="EC" id="1.13.11.11" evidence="1"/>
<dbReference type="InterPro" id="IPR004981">
    <property type="entry name" value="Trp_2_3_dOase"/>
</dbReference>
<dbReference type="RefSeq" id="WP_015202260.1">
    <property type="nucleotide sequence ID" value="NC_019753.1"/>
</dbReference>
<dbReference type="HOGENOM" id="CLU_930017_0_0_3"/>
<dbReference type="PANTHER" id="PTHR10138:SF0">
    <property type="entry name" value="TRYPTOPHAN 2,3-DIOXYGENASE"/>
    <property type="match status" value="1"/>
</dbReference>
<dbReference type="OrthoDB" id="9776847at2"/>
<dbReference type="PANTHER" id="PTHR10138">
    <property type="entry name" value="TRYPTOPHAN 2,3-DIOXYGENASE"/>
    <property type="match status" value="1"/>
</dbReference>
<keyword evidence="1" id="KW-0560">Oxidoreductase</keyword>
<evidence type="ECO:0000313" key="1">
    <source>
        <dbReference type="EMBL" id="AFZ12138.1"/>
    </source>
</evidence>
<dbReference type="GO" id="GO:0004833">
    <property type="term" value="F:L-tryptophan 2,3-dioxygenase activity"/>
    <property type="evidence" value="ECO:0007669"/>
    <property type="project" value="UniProtKB-EC"/>
</dbReference>
<dbReference type="Gene3D" id="1.20.58.480">
    <property type="match status" value="1"/>
</dbReference>
<dbReference type="PATRIC" id="fig|1173022.3.peg.1343"/>
<sequence>MLNLNKNIETALNELEKRYGNRLVENLESNVYRRELTYDDYLKIETLLSLQQPLTDYHDELIFLVYHQQTELWFKLVIHELERAIKALKASTSDIISSIDAVTRINRYFAIITNSFSVLMEGLSTEEFLIFRKAFGSASGFQSLQFRIIEILAGLQRDVREKPIQENAKYIETEQPQHQDKSEAKFYWECAARNLATNEPTLTLLRFKEQHLPYLNFLYSQRESLSLRLIFYQIVSQRMKQEIEIVKLLETLFDEKIEKDLIVLAEELLKMDEAIIHWKQAHLKTVAKHLSQVRRGTGETNWGEYLTKSIAEHRCFPELQLAKQNVEAKKCF</sequence>
<accession>K9VVK8</accession>
<dbReference type="AlphaFoldDB" id="K9VVK8"/>
<dbReference type="STRING" id="1173022.Cri9333_1238"/>
<dbReference type="Proteomes" id="UP000010472">
    <property type="component" value="Chromosome"/>
</dbReference>
<dbReference type="Pfam" id="PF03301">
    <property type="entry name" value="Trp_dioxygenase"/>
    <property type="match status" value="1"/>
</dbReference>
<dbReference type="GO" id="GO:0019441">
    <property type="term" value="P:L-tryptophan catabolic process to kynurenine"/>
    <property type="evidence" value="ECO:0007669"/>
    <property type="project" value="InterPro"/>
</dbReference>
<keyword evidence="1" id="KW-0223">Dioxygenase</keyword>
<proteinExistence type="predicted"/>
<keyword evidence="2" id="KW-1185">Reference proteome</keyword>
<organism evidence="1 2">
    <name type="scientific">Crinalium epipsammum PCC 9333</name>
    <dbReference type="NCBI Taxonomy" id="1173022"/>
    <lineage>
        <taxon>Bacteria</taxon>
        <taxon>Bacillati</taxon>
        <taxon>Cyanobacteriota</taxon>
        <taxon>Cyanophyceae</taxon>
        <taxon>Gomontiellales</taxon>
        <taxon>Gomontiellaceae</taxon>
        <taxon>Crinalium</taxon>
    </lineage>
</organism>
<dbReference type="KEGG" id="cep:Cri9333_1238"/>
<gene>
    <name evidence="1" type="ORF">Cri9333_1238</name>
</gene>
<evidence type="ECO:0000313" key="2">
    <source>
        <dbReference type="Proteomes" id="UP000010472"/>
    </source>
</evidence>
<dbReference type="EMBL" id="CP003620">
    <property type="protein sequence ID" value="AFZ12138.1"/>
    <property type="molecule type" value="Genomic_DNA"/>
</dbReference>
<dbReference type="InterPro" id="IPR037217">
    <property type="entry name" value="Trp/Indoleamine_2_3_dOase-like"/>
</dbReference>
<dbReference type="SUPFAM" id="SSF140959">
    <property type="entry name" value="Indolic compounds 2,3-dioxygenase-like"/>
    <property type="match status" value="1"/>
</dbReference>